<dbReference type="PANTHER" id="PTHR23117:SF13">
    <property type="entry name" value="GUANYLATE KINASE"/>
    <property type="match status" value="1"/>
</dbReference>
<name>A6DL12_9BACT</name>
<proteinExistence type="inferred from homology"/>
<keyword evidence="7 13" id="KW-0808">Transferase</keyword>
<evidence type="ECO:0000256" key="1">
    <source>
        <dbReference type="ARBA" id="ARBA00003531"/>
    </source>
</evidence>
<sequence>MSQGVAIIMSGPSGAGKSTVCHILLEQDDKLSFSVSCTTRQPREGEKNCVDYHFLSREEFESRIAAGDLLEYAEVHGNYYGTLKSAVLDQVKQGKSVLIDIDVQGQRLIRKACESDAELASASVFVFFAPPSYQELESRLRGRGTENEESLNKRLNNAKAELEAWTEYDYMVVNHQPQQAALELKAIIDAEKVKVSRTDLVKGWPYV</sequence>
<accession>A6DL12</accession>
<dbReference type="InterPro" id="IPR008144">
    <property type="entry name" value="Guanylate_kin-like_dom"/>
</dbReference>
<dbReference type="InterPro" id="IPR008145">
    <property type="entry name" value="GK/Ca_channel_bsu"/>
</dbReference>
<dbReference type="EMBL" id="ABCK01000008">
    <property type="protein sequence ID" value="EDM27614.1"/>
    <property type="molecule type" value="Genomic_DNA"/>
</dbReference>
<dbReference type="CDD" id="cd00071">
    <property type="entry name" value="GMPK"/>
    <property type="match status" value="1"/>
</dbReference>
<dbReference type="Pfam" id="PF00625">
    <property type="entry name" value="Guanylate_kin"/>
    <property type="match status" value="1"/>
</dbReference>
<comment type="caution">
    <text evidence="15">The sequence shown here is derived from an EMBL/GenBank/DDBJ whole genome shotgun (WGS) entry which is preliminary data.</text>
</comment>
<keyword evidence="9 13" id="KW-0418">Kinase</keyword>
<dbReference type="eggNOG" id="COG0194">
    <property type="taxonomic scope" value="Bacteria"/>
</dbReference>
<dbReference type="GO" id="GO:0004385">
    <property type="term" value="F:GMP kinase activity"/>
    <property type="evidence" value="ECO:0007669"/>
    <property type="project" value="UniProtKB-UniRule"/>
</dbReference>
<evidence type="ECO:0000256" key="8">
    <source>
        <dbReference type="ARBA" id="ARBA00022741"/>
    </source>
</evidence>
<dbReference type="NCBIfam" id="TIGR03263">
    <property type="entry name" value="guanyl_kin"/>
    <property type="match status" value="1"/>
</dbReference>
<evidence type="ECO:0000256" key="2">
    <source>
        <dbReference type="ARBA" id="ARBA00004496"/>
    </source>
</evidence>
<evidence type="ECO:0000256" key="12">
    <source>
        <dbReference type="ARBA" id="ARBA00048594"/>
    </source>
</evidence>
<dbReference type="FunFam" id="3.30.63.10:FF:000005">
    <property type="entry name" value="Guanylate kinase"/>
    <property type="match status" value="1"/>
</dbReference>
<evidence type="ECO:0000256" key="3">
    <source>
        <dbReference type="ARBA" id="ARBA00005790"/>
    </source>
</evidence>
<dbReference type="GO" id="GO:0005829">
    <property type="term" value="C:cytosol"/>
    <property type="evidence" value="ECO:0007669"/>
    <property type="project" value="TreeGrafter"/>
</dbReference>
<feature type="domain" description="Guanylate kinase-like" evidence="14">
    <location>
        <begin position="4"/>
        <end position="189"/>
    </location>
</feature>
<evidence type="ECO:0000256" key="13">
    <source>
        <dbReference type="HAMAP-Rule" id="MF_00328"/>
    </source>
</evidence>
<dbReference type="GO" id="GO:0005524">
    <property type="term" value="F:ATP binding"/>
    <property type="evidence" value="ECO:0007669"/>
    <property type="project" value="UniProtKB-UniRule"/>
</dbReference>
<evidence type="ECO:0000256" key="5">
    <source>
        <dbReference type="ARBA" id="ARBA00016296"/>
    </source>
</evidence>
<comment type="function">
    <text evidence="1 13">Essential for recycling GMP and indirectly, cGMP.</text>
</comment>
<evidence type="ECO:0000259" key="14">
    <source>
        <dbReference type="PROSITE" id="PS50052"/>
    </source>
</evidence>
<evidence type="ECO:0000313" key="16">
    <source>
        <dbReference type="Proteomes" id="UP000004947"/>
    </source>
</evidence>
<organism evidence="15 16">
    <name type="scientific">Lentisphaera araneosa HTCC2155</name>
    <dbReference type="NCBI Taxonomy" id="313628"/>
    <lineage>
        <taxon>Bacteria</taxon>
        <taxon>Pseudomonadati</taxon>
        <taxon>Lentisphaerota</taxon>
        <taxon>Lentisphaeria</taxon>
        <taxon>Lentisphaerales</taxon>
        <taxon>Lentisphaeraceae</taxon>
        <taxon>Lentisphaera</taxon>
    </lineage>
</organism>
<evidence type="ECO:0000256" key="4">
    <source>
        <dbReference type="ARBA" id="ARBA00012961"/>
    </source>
</evidence>
<dbReference type="Gene3D" id="3.30.63.10">
    <property type="entry name" value="Guanylate Kinase phosphate binding domain"/>
    <property type="match status" value="1"/>
</dbReference>
<comment type="subcellular location">
    <subcellularLocation>
        <location evidence="2 13">Cytoplasm</location>
    </subcellularLocation>
</comment>
<dbReference type="RefSeq" id="WP_007278574.1">
    <property type="nucleotide sequence ID" value="NZ_ABCK01000008.1"/>
</dbReference>
<dbReference type="Proteomes" id="UP000004947">
    <property type="component" value="Unassembled WGS sequence"/>
</dbReference>
<dbReference type="HAMAP" id="MF_00328">
    <property type="entry name" value="Guanylate_kinase"/>
    <property type="match status" value="1"/>
</dbReference>
<keyword evidence="6 13" id="KW-0963">Cytoplasm</keyword>
<dbReference type="STRING" id="313628.LNTAR_20448"/>
<dbReference type="InterPro" id="IPR017665">
    <property type="entry name" value="Guanylate_kinase"/>
</dbReference>
<gene>
    <name evidence="13" type="primary">gmk</name>
    <name evidence="15" type="ORF">LNTAR_20448</name>
</gene>
<feature type="binding site" evidence="13">
    <location>
        <begin position="11"/>
        <end position="18"/>
    </location>
    <ligand>
        <name>ATP</name>
        <dbReference type="ChEBI" id="CHEBI:30616"/>
    </ligand>
</feature>
<dbReference type="InterPro" id="IPR027417">
    <property type="entry name" value="P-loop_NTPase"/>
</dbReference>
<keyword evidence="16" id="KW-1185">Reference proteome</keyword>
<comment type="catalytic activity">
    <reaction evidence="12 13">
        <text>GMP + ATP = GDP + ADP</text>
        <dbReference type="Rhea" id="RHEA:20780"/>
        <dbReference type="ChEBI" id="CHEBI:30616"/>
        <dbReference type="ChEBI" id="CHEBI:58115"/>
        <dbReference type="ChEBI" id="CHEBI:58189"/>
        <dbReference type="ChEBI" id="CHEBI:456216"/>
        <dbReference type="EC" id="2.7.4.8"/>
    </reaction>
</comment>
<dbReference type="SUPFAM" id="SSF52540">
    <property type="entry name" value="P-loop containing nucleoside triphosphate hydrolases"/>
    <property type="match status" value="1"/>
</dbReference>
<evidence type="ECO:0000256" key="11">
    <source>
        <dbReference type="ARBA" id="ARBA00030128"/>
    </source>
</evidence>
<dbReference type="Gene3D" id="3.40.50.300">
    <property type="entry name" value="P-loop containing nucleotide triphosphate hydrolases"/>
    <property type="match status" value="1"/>
</dbReference>
<evidence type="ECO:0000256" key="10">
    <source>
        <dbReference type="ARBA" id="ARBA00022840"/>
    </source>
</evidence>
<evidence type="ECO:0000313" key="15">
    <source>
        <dbReference type="EMBL" id="EDM27614.1"/>
    </source>
</evidence>
<dbReference type="SMART" id="SM00072">
    <property type="entry name" value="GuKc"/>
    <property type="match status" value="1"/>
</dbReference>
<dbReference type="EC" id="2.7.4.8" evidence="4 13"/>
<comment type="similarity">
    <text evidence="3 13">Belongs to the guanylate kinase family.</text>
</comment>
<dbReference type="PANTHER" id="PTHR23117">
    <property type="entry name" value="GUANYLATE KINASE-RELATED"/>
    <property type="match status" value="1"/>
</dbReference>
<dbReference type="PROSITE" id="PS50052">
    <property type="entry name" value="GUANYLATE_KINASE_2"/>
    <property type="match status" value="1"/>
</dbReference>
<dbReference type="AlphaFoldDB" id="A6DL12"/>
<evidence type="ECO:0000256" key="6">
    <source>
        <dbReference type="ARBA" id="ARBA00022490"/>
    </source>
</evidence>
<keyword evidence="8 13" id="KW-0547">Nucleotide-binding</keyword>
<protein>
    <recommendedName>
        <fullName evidence="5 13">Guanylate kinase</fullName>
        <ecNumber evidence="4 13">2.7.4.8</ecNumber>
    </recommendedName>
    <alternativeName>
        <fullName evidence="11 13">GMP kinase</fullName>
    </alternativeName>
</protein>
<reference evidence="15 16" key="1">
    <citation type="journal article" date="2010" name="J. Bacteriol.">
        <title>Genome sequence of Lentisphaera araneosa HTCC2155T, the type species of the order Lentisphaerales in the phylum Lentisphaerae.</title>
        <authorList>
            <person name="Thrash J.C."/>
            <person name="Cho J.C."/>
            <person name="Vergin K.L."/>
            <person name="Morris R.M."/>
            <person name="Giovannoni S.J."/>
        </authorList>
    </citation>
    <scope>NUCLEOTIDE SEQUENCE [LARGE SCALE GENOMIC DNA]</scope>
    <source>
        <strain evidence="15 16">HTCC2155</strain>
    </source>
</reference>
<dbReference type="OrthoDB" id="9808150at2"/>
<keyword evidence="10 13" id="KW-0067">ATP-binding</keyword>
<evidence type="ECO:0000256" key="7">
    <source>
        <dbReference type="ARBA" id="ARBA00022679"/>
    </source>
</evidence>
<evidence type="ECO:0000256" key="9">
    <source>
        <dbReference type="ARBA" id="ARBA00022777"/>
    </source>
</evidence>